<reference evidence="2 3" key="1">
    <citation type="journal article" date="2011" name="J. Bacteriol.">
        <title>Genome sequence of Chthoniobacter flavus Ellin428, an aerobic heterotrophic soil bacterium.</title>
        <authorList>
            <person name="Kant R."/>
            <person name="van Passel M.W."/>
            <person name="Palva A."/>
            <person name="Lucas S."/>
            <person name="Lapidus A."/>
            <person name="Glavina Del Rio T."/>
            <person name="Dalin E."/>
            <person name="Tice H."/>
            <person name="Bruce D."/>
            <person name="Goodwin L."/>
            <person name="Pitluck S."/>
            <person name="Larimer F.W."/>
            <person name="Land M.L."/>
            <person name="Hauser L."/>
            <person name="Sangwan P."/>
            <person name="de Vos W.M."/>
            <person name="Janssen P.H."/>
            <person name="Smidt H."/>
        </authorList>
    </citation>
    <scope>NUCLEOTIDE SEQUENCE [LARGE SCALE GENOMIC DNA]</scope>
    <source>
        <strain evidence="2 3">Ellin428</strain>
    </source>
</reference>
<accession>B4D6R6</accession>
<dbReference type="EMBL" id="ABVL01000016">
    <property type="protein sequence ID" value="EDY17867.1"/>
    <property type="molecule type" value="Genomic_DNA"/>
</dbReference>
<comment type="caution">
    <text evidence="2">The sequence shown here is derived from an EMBL/GenBank/DDBJ whole genome shotgun (WGS) entry which is preliminary data.</text>
</comment>
<evidence type="ECO:0000313" key="3">
    <source>
        <dbReference type="Proteomes" id="UP000005824"/>
    </source>
</evidence>
<evidence type="ECO:0000256" key="1">
    <source>
        <dbReference type="SAM" id="MobiDB-lite"/>
    </source>
</evidence>
<proteinExistence type="predicted"/>
<dbReference type="AlphaFoldDB" id="B4D6R6"/>
<evidence type="ECO:0000313" key="2">
    <source>
        <dbReference type="EMBL" id="EDY17867.1"/>
    </source>
</evidence>
<gene>
    <name evidence="2" type="ORF">CfE428DRAFT_4606</name>
</gene>
<protein>
    <submittedName>
        <fullName evidence="2">Uncharacterized protein</fullName>
    </submittedName>
</protein>
<feature type="region of interest" description="Disordered" evidence="1">
    <location>
        <begin position="217"/>
        <end position="239"/>
    </location>
</feature>
<name>B4D6R6_9BACT</name>
<dbReference type="InParanoid" id="B4D6R6"/>
<keyword evidence="3" id="KW-1185">Reference proteome</keyword>
<dbReference type="Proteomes" id="UP000005824">
    <property type="component" value="Unassembled WGS sequence"/>
</dbReference>
<dbReference type="STRING" id="497964.CfE428DRAFT_4606"/>
<organism evidence="2 3">
    <name type="scientific">Chthoniobacter flavus Ellin428</name>
    <dbReference type="NCBI Taxonomy" id="497964"/>
    <lineage>
        <taxon>Bacteria</taxon>
        <taxon>Pseudomonadati</taxon>
        <taxon>Verrucomicrobiota</taxon>
        <taxon>Spartobacteria</taxon>
        <taxon>Chthoniobacterales</taxon>
        <taxon>Chthoniobacteraceae</taxon>
        <taxon>Chthoniobacter</taxon>
    </lineage>
</organism>
<sequence length="239" mass="24739">MGGSTGAAGMAAGAVTAAGAVPGVFAAAATASSGGGVLSAGSAMEATLEGSGEESGLSVETGFAGVVPDEVVGLRDFRREVELRGDDVFGNVVWKLALIAEPGPLGNGRTGDNNHRGKMALGVGLVEQWNVCAEPVIAARRIFCLLHPAVTDDGMEYLLKLTPSGRIGKDNFTQPPAVRSSVKADHVLAEGLRDGFLDTGVTREELMRAAVGVKKGRRQMAAERSGKTRFSRRNATRYA</sequence>
<feature type="compositionally biased region" description="Basic residues" evidence="1">
    <location>
        <begin position="227"/>
        <end position="239"/>
    </location>
</feature>